<comment type="caution">
    <text evidence="3">The sequence shown here is derived from an EMBL/GenBank/DDBJ whole genome shotgun (WGS) entry which is preliminary data.</text>
</comment>
<proteinExistence type="predicted"/>
<keyword evidence="1" id="KW-0238">DNA-binding</keyword>
<dbReference type="CDD" id="cd00093">
    <property type="entry name" value="HTH_XRE"/>
    <property type="match status" value="1"/>
</dbReference>
<keyword evidence="4" id="KW-1185">Reference proteome</keyword>
<dbReference type="PROSITE" id="PS50943">
    <property type="entry name" value="HTH_CROC1"/>
    <property type="match status" value="1"/>
</dbReference>
<dbReference type="GO" id="GO:0003677">
    <property type="term" value="F:DNA binding"/>
    <property type="evidence" value="ECO:0007669"/>
    <property type="project" value="UniProtKB-KW"/>
</dbReference>
<gene>
    <name evidence="3" type="ORF">GEV47_15680</name>
</gene>
<dbReference type="GO" id="GO:0003700">
    <property type="term" value="F:DNA-binding transcription factor activity"/>
    <property type="evidence" value="ECO:0007669"/>
    <property type="project" value="TreeGrafter"/>
</dbReference>
<dbReference type="AlphaFoldDB" id="A0A843YZY8"/>
<dbReference type="EMBL" id="WINI01000008">
    <property type="protein sequence ID" value="MQR02116.1"/>
    <property type="molecule type" value="Genomic_DNA"/>
</dbReference>
<dbReference type="Pfam" id="PF01381">
    <property type="entry name" value="HTH_3"/>
    <property type="match status" value="1"/>
</dbReference>
<sequence>MLRRLRKEAGLSQEQLSFEAEIERNFVSLIERGVNQPTIRVIFKLAAALGTSPSQMLALVEKEIKLQSPDAK</sequence>
<dbReference type="GO" id="GO:0005829">
    <property type="term" value="C:cytosol"/>
    <property type="evidence" value="ECO:0007669"/>
    <property type="project" value="TreeGrafter"/>
</dbReference>
<reference evidence="3 4" key="1">
    <citation type="submission" date="2019-10" db="EMBL/GenBank/DDBJ databases">
        <title>Glaciimonas soli sp. nov., a psychrophilic bacterium isolated from the forest soil of a high elevation mountain in Taiwan.</title>
        <authorList>
            <person name="Wang L.-T."/>
            <person name="Shieh W.Y."/>
        </authorList>
    </citation>
    <scope>NUCLEOTIDE SEQUENCE [LARGE SCALE GENOMIC DNA]</scope>
    <source>
        <strain evidence="3 4">GS1</strain>
    </source>
</reference>
<accession>A0A843YZY8</accession>
<evidence type="ECO:0000313" key="3">
    <source>
        <dbReference type="EMBL" id="MQR02116.1"/>
    </source>
</evidence>
<evidence type="ECO:0000256" key="1">
    <source>
        <dbReference type="ARBA" id="ARBA00023125"/>
    </source>
</evidence>
<dbReference type="InterPro" id="IPR001387">
    <property type="entry name" value="Cro/C1-type_HTH"/>
</dbReference>
<dbReference type="Proteomes" id="UP000451565">
    <property type="component" value="Unassembled WGS sequence"/>
</dbReference>
<name>A0A843YZY8_9BURK</name>
<protein>
    <submittedName>
        <fullName evidence="3">Helix-turn-helix domain-containing protein</fullName>
    </submittedName>
</protein>
<evidence type="ECO:0000313" key="4">
    <source>
        <dbReference type="Proteomes" id="UP000451565"/>
    </source>
</evidence>
<dbReference type="InterPro" id="IPR010982">
    <property type="entry name" value="Lambda_DNA-bd_dom_sf"/>
</dbReference>
<dbReference type="SMART" id="SM00530">
    <property type="entry name" value="HTH_XRE"/>
    <property type="match status" value="1"/>
</dbReference>
<evidence type="ECO:0000259" key="2">
    <source>
        <dbReference type="PROSITE" id="PS50943"/>
    </source>
</evidence>
<dbReference type="Gene3D" id="1.10.260.40">
    <property type="entry name" value="lambda repressor-like DNA-binding domains"/>
    <property type="match status" value="1"/>
</dbReference>
<organism evidence="3 4">
    <name type="scientific">Glaciimonas soli</name>
    <dbReference type="NCBI Taxonomy" id="2590999"/>
    <lineage>
        <taxon>Bacteria</taxon>
        <taxon>Pseudomonadati</taxon>
        <taxon>Pseudomonadota</taxon>
        <taxon>Betaproteobacteria</taxon>
        <taxon>Burkholderiales</taxon>
        <taxon>Oxalobacteraceae</taxon>
        <taxon>Glaciimonas</taxon>
    </lineage>
</organism>
<dbReference type="InterPro" id="IPR050807">
    <property type="entry name" value="TransReg_Diox_bact_type"/>
</dbReference>
<dbReference type="SUPFAM" id="SSF47413">
    <property type="entry name" value="lambda repressor-like DNA-binding domains"/>
    <property type="match status" value="1"/>
</dbReference>
<dbReference type="PANTHER" id="PTHR46797">
    <property type="entry name" value="HTH-TYPE TRANSCRIPTIONAL REGULATOR"/>
    <property type="match status" value="1"/>
</dbReference>
<feature type="domain" description="HTH cro/C1-type" evidence="2">
    <location>
        <begin position="2"/>
        <end position="56"/>
    </location>
</feature>
<dbReference type="PANTHER" id="PTHR46797:SF1">
    <property type="entry name" value="METHYLPHOSPHONATE SYNTHASE"/>
    <property type="match status" value="1"/>
</dbReference>